<dbReference type="AlphaFoldDB" id="A0A3L8CLG4"/>
<gene>
    <name evidence="3" type="ORF">CS076_07735</name>
    <name evidence="2" type="ORF">CS078_13195</name>
</gene>
<dbReference type="EMBL" id="PEGA01000006">
    <property type="protein sequence ID" value="RLU11980.1"/>
    <property type="molecule type" value="Genomic_DNA"/>
</dbReference>
<evidence type="ECO:0000313" key="5">
    <source>
        <dbReference type="Proteomes" id="UP000282672"/>
    </source>
</evidence>
<feature type="region of interest" description="Disordered" evidence="1">
    <location>
        <begin position="82"/>
        <end position="110"/>
    </location>
</feature>
<evidence type="ECO:0000313" key="2">
    <source>
        <dbReference type="EMBL" id="RLU09105.1"/>
    </source>
</evidence>
<feature type="compositionally biased region" description="Basic and acidic residues" evidence="1">
    <location>
        <begin position="88"/>
        <end position="101"/>
    </location>
</feature>
<dbReference type="Proteomes" id="UP000282672">
    <property type="component" value="Unassembled WGS sequence"/>
</dbReference>
<dbReference type="Pfam" id="PF09686">
    <property type="entry name" value="Plasmid_RAQPRD"/>
    <property type="match status" value="1"/>
</dbReference>
<proteinExistence type="predicted"/>
<dbReference type="EMBL" id="PEGB01000005">
    <property type="protein sequence ID" value="RLU09105.1"/>
    <property type="molecule type" value="Genomic_DNA"/>
</dbReference>
<reference evidence="4 5" key="1">
    <citation type="journal article" date="2018" name="Front. Microbiol.">
        <title>Discovery of Phloeophagus Beetles as a Source of Pseudomonas Strains That Produce Potentially New Bioactive Substances and Description of Pseudomonas bohemica sp. nov.</title>
        <authorList>
            <person name="Saati-Santamaria Z."/>
            <person name="Lopez-Mondejar R."/>
            <person name="Jimenez-Gomez A."/>
            <person name="Diez-Mendez A."/>
            <person name="Vetrovsky T."/>
            <person name="Igual J.M."/>
            <person name="Velazquez E."/>
            <person name="Kolarik M."/>
            <person name="Rivas R."/>
            <person name="Garcia-Fraile P."/>
        </authorList>
    </citation>
    <scope>NUCLEOTIDE SEQUENCE [LARGE SCALE GENOMIC DNA]</scope>
    <source>
        <strain evidence="3 5">A2-NA12</strain>
        <strain evidence="2 4">A2-NA13</strain>
    </source>
</reference>
<evidence type="ECO:0000313" key="4">
    <source>
        <dbReference type="Proteomes" id="UP000282140"/>
    </source>
</evidence>
<dbReference type="NCBIfam" id="TIGR01690">
    <property type="entry name" value="ICE_RAQPRD"/>
    <property type="match status" value="1"/>
</dbReference>
<comment type="caution">
    <text evidence="2">The sequence shown here is derived from an EMBL/GenBank/DDBJ whole genome shotgun (WGS) entry which is preliminary data.</text>
</comment>
<dbReference type="InterPro" id="IPR019110">
    <property type="entry name" value="Uncharacterised_RAQPRD"/>
</dbReference>
<accession>A0A3L8CLG4</accession>
<evidence type="ECO:0000256" key="1">
    <source>
        <dbReference type="SAM" id="MobiDB-lite"/>
    </source>
</evidence>
<name>A0A3L8CLG4_9PSED</name>
<evidence type="ECO:0000313" key="3">
    <source>
        <dbReference type="EMBL" id="RLU11980.1"/>
    </source>
</evidence>
<dbReference type="RefSeq" id="WP_121731770.1">
    <property type="nucleotide sequence ID" value="NZ_PEGA01000006.1"/>
</dbReference>
<protein>
    <submittedName>
        <fullName evidence="2">Conjugal transfer protein</fullName>
    </submittedName>
</protein>
<dbReference type="Proteomes" id="UP000282140">
    <property type="component" value="Unassembled WGS sequence"/>
</dbReference>
<sequence>MPITLFRCLLFSLAIVDGCSDAASAHEQDQLSLIQQQLDIIERLATRAETASTAEPDDRYRFDYPRLIRDIQRIRLGVQGYISPSRAQPRDPAELVGDYRLDTPPAESSP</sequence>
<keyword evidence="4" id="KW-1185">Reference proteome</keyword>
<organism evidence="2 4">
    <name type="scientific">Pseudomonas prosekii</name>
    <dbReference type="NCBI Taxonomy" id="1148509"/>
    <lineage>
        <taxon>Bacteria</taxon>
        <taxon>Pseudomonadati</taxon>
        <taxon>Pseudomonadota</taxon>
        <taxon>Gammaproteobacteria</taxon>
        <taxon>Pseudomonadales</taxon>
        <taxon>Pseudomonadaceae</taxon>
        <taxon>Pseudomonas</taxon>
    </lineage>
</organism>